<evidence type="ECO:0000313" key="2">
    <source>
        <dbReference type="EMBL" id="CAI6353174.1"/>
    </source>
</evidence>
<keyword evidence="3" id="KW-1185">Reference proteome</keyword>
<protein>
    <recommendedName>
        <fullName evidence="1">HAT C-terminal dimerisation domain-containing protein</fullName>
    </recommendedName>
</protein>
<dbReference type="PANTHER" id="PTHR46289:SF19">
    <property type="entry name" value="ZINC FINGER MYM-TYPE CONTAINING 1"/>
    <property type="match status" value="1"/>
</dbReference>
<comment type="caution">
    <text evidence="2">The sequence shown here is derived from an EMBL/GenBank/DDBJ whole genome shotgun (WGS) entry which is preliminary data.</text>
</comment>
<dbReference type="Proteomes" id="UP001160148">
    <property type="component" value="Unassembled WGS sequence"/>
</dbReference>
<gene>
    <name evidence="2" type="ORF">MEUPH1_LOCUS9322</name>
</gene>
<dbReference type="AlphaFoldDB" id="A0AAV0WB75"/>
<dbReference type="InterPro" id="IPR008906">
    <property type="entry name" value="HATC_C_dom"/>
</dbReference>
<sequence length="131" mass="15114">MQYQNYDKQTTDFDSENDNEISENYVETSENKITCLQILNILSSYDLQHAFPNLFKTYKALGTIPVSSSSAERSFSKVKLIKTRLGSTTSQCRMESLFMLSMERDIPINKQEVIDKFAETSSLLKKNLMFK</sequence>
<proteinExistence type="predicted"/>
<dbReference type="Pfam" id="PF05699">
    <property type="entry name" value="Dimer_Tnp_hAT"/>
    <property type="match status" value="1"/>
</dbReference>
<reference evidence="2 3" key="1">
    <citation type="submission" date="2023-01" db="EMBL/GenBank/DDBJ databases">
        <authorList>
            <person name="Whitehead M."/>
        </authorList>
    </citation>
    <scope>NUCLEOTIDE SEQUENCE [LARGE SCALE GENOMIC DNA]</scope>
</reference>
<evidence type="ECO:0000313" key="3">
    <source>
        <dbReference type="Proteomes" id="UP001160148"/>
    </source>
</evidence>
<feature type="domain" description="HAT C-terminal dimerisation" evidence="1">
    <location>
        <begin position="34"/>
        <end position="103"/>
    </location>
</feature>
<organism evidence="2 3">
    <name type="scientific">Macrosiphum euphorbiae</name>
    <name type="common">potato aphid</name>
    <dbReference type="NCBI Taxonomy" id="13131"/>
    <lineage>
        <taxon>Eukaryota</taxon>
        <taxon>Metazoa</taxon>
        <taxon>Ecdysozoa</taxon>
        <taxon>Arthropoda</taxon>
        <taxon>Hexapoda</taxon>
        <taxon>Insecta</taxon>
        <taxon>Pterygota</taxon>
        <taxon>Neoptera</taxon>
        <taxon>Paraneoptera</taxon>
        <taxon>Hemiptera</taxon>
        <taxon>Sternorrhyncha</taxon>
        <taxon>Aphidomorpha</taxon>
        <taxon>Aphidoidea</taxon>
        <taxon>Aphididae</taxon>
        <taxon>Macrosiphini</taxon>
        <taxon>Macrosiphum</taxon>
    </lineage>
</organism>
<dbReference type="EMBL" id="CARXXK010000002">
    <property type="protein sequence ID" value="CAI6353174.1"/>
    <property type="molecule type" value="Genomic_DNA"/>
</dbReference>
<dbReference type="GO" id="GO:0046983">
    <property type="term" value="F:protein dimerization activity"/>
    <property type="evidence" value="ECO:0007669"/>
    <property type="project" value="InterPro"/>
</dbReference>
<dbReference type="PANTHER" id="PTHR46289">
    <property type="entry name" value="52 KDA REPRESSOR OF THE INHIBITOR OF THE PROTEIN KINASE-LIKE PROTEIN-RELATED"/>
    <property type="match status" value="1"/>
</dbReference>
<name>A0AAV0WB75_9HEMI</name>
<dbReference type="InterPro" id="IPR052958">
    <property type="entry name" value="IFN-induced_PKR_regulator"/>
</dbReference>
<evidence type="ECO:0000259" key="1">
    <source>
        <dbReference type="Pfam" id="PF05699"/>
    </source>
</evidence>
<accession>A0AAV0WB75</accession>